<sequence>MVASSTIVRPPEAPLYTPLLPLIKLTPEKDAASELHYVATWSRVLHLSDLQKLPNPPPPPPPTQPASLNQADSRERCS</sequence>
<dbReference type="EMBL" id="JAWDGP010000883">
    <property type="protein sequence ID" value="KAK3796418.1"/>
    <property type="molecule type" value="Genomic_DNA"/>
</dbReference>
<accession>A0AAE1AYG2</accession>
<evidence type="ECO:0000313" key="2">
    <source>
        <dbReference type="EMBL" id="KAK3796418.1"/>
    </source>
</evidence>
<reference evidence="2" key="1">
    <citation type="journal article" date="2023" name="G3 (Bethesda)">
        <title>A reference genome for the long-term kleptoplast-retaining sea slug Elysia crispata morphotype clarki.</title>
        <authorList>
            <person name="Eastman K.E."/>
            <person name="Pendleton A.L."/>
            <person name="Shaikh M.A."/>
            <person name="Suttiyut T."/>
            <person name="Ogas R."/>
            <person name="Tomko P."/>
            <person name="Gavelis G."/>
            <person name="Widhalm J.R."/>
            <person name="Wisecaver J.H."/>
        </authorList>
    </citation>
    <scope>NUCLEOTIDE SEQUENCE</scope>
    <source>
        <strain evidence="2">ECLA1</strain>
    </source>
</reference>
<gene>
    <name evidence="2" type="ORF">RRG08_026673</name>
</gene>
<keyword evidence="3" id="KW-1185">Reference proteome</keyword>
<dbReference type="AlphaFoldDB" id="A0AAE1AYG2"/>
<proteinExistence type="predicted"/>
<dbReference type="Proteomes" id="UP001283361">
    <property type="component" value="Unassembled WGS sequence"/>
</dbReference>
<feature type="compositionally biased region" description="Pro residues" evidence="1">
    <location>
        <begin position="54"/>
        <end position="64"/>
    </location>
</feature>
<evidence type="ECO:0000313" key="3">
    <source>
        <dbReference type="Proteomes" id="UP001283361"/>
    </source>
</evidence>
<comment type="caution">
    <text evidence="2">The sequence shown here is derived from an EMBL/GenBank/DDBJ whole genome shotgun (WGS) entry which is preliminary data.</text>
</comment>
<protein>
    <submittedName>
        <fullName evidence="2">Uncharacterized protein</fullName>
    </submittedName>
</protein>
<organism evidence="2 3">
    <name type="scientific">Elysia crispata</name>
    <name type="common">lettuce slug</name>
    <dbReference type="NCBI Taxonomy" id="231223"/>
    <lineage>
        <taxon>Eukaryota</taxon>
        <taxon>Metazoa</taxon>
        <taxon>Spiralia</taxon>
        <taxon>Lophotrochozoa</taxon>
        <taxon>Mollusca</taxon>
        <taxon>Gastropoda</taxon>
        <taxon>Heterobranchia</taxon>
        <taxon>Euthyneura</taxon>
        <taxon>Panpulmonata</taxon>
        <taxon>Sacoglossa</taxon>
        <taxon>Placobranchoidea</taxon>
        <taxon>Plakobranchidae</taxon>
        <taxon>Elysia</taxon>
    </lineage>
</organism>
<evidence type="ECO:0000256" key="1">
    <source>
        <dbReference type="SAM" id="MobiDB-lite"/>
    </source>
</evidence>
<feature type="region of interest" description="Disordered" evidence="1">
    <location>
        <begin position="50"/>
        <end position="78"/>
    </location>
</feature>
<name>A0AAE1AYG2_9GAST</name>